<feature type="compositionally biased region" description="Polar residues" evidence="1">
    <location>
        <begin position="170"/>
        <end position="182"/>
    </location>
</feature>
<dbReference type="Proteomes" id="UP001105220">
    <property type="component" value="Unplaced"/>
</dbReference>
<evidence type="ECO:0000256" key="1">
    <source>
        <dbReference type="SAM" id="MobiDB-lite"/>
    </source>
</evidence>
<protein>
    <submittedName>
        <fullName evidence="2">Uncharacterized protein</fullName>
    </submittedName>
</protein>
<proteinExistence type="predicted"/>
<name>A0A6E8W845_ANOCL</name>
<dbReference type="AlphaFoldDB" id="A0A6E8W845"/>
<evidence type="ECO:0000313" key="3">
    <source>
        <dbReference type="Proteomes" id="UP001105220"/>
    </source>
</evidence>
<dbReference type="EnsemblMetazoa" id="ACON012725-RA">
    <property type="protein sequence ID" value="ACON012725-PA"/>
    <property type="gene ID" value="ACON012725"/>
</dbReference>
<dbReference type="VEuPathDB" id="VectorBase:ACON012725"/>
<organism evidence="2 3">
    <name type="scientific">Anopheles coluzzii</name>
    <name type="common">African malaria mosquito</name>
    <dbReference type="NCBI Taxonomy" id="1518534"/>
    <lineage>
        <taxon>Eukaryota</taxon>
        <taxon>Metazoa</taxon>
        <taxon>Ecdysozoa</taxon>
        <taxon>Arthropoda</taxon>
        <taxon>Hexapoda</taxon>
        <taxon>Insecta</taxon>
        <taxon>Pterygota</taxon>
        <taxon>Neoptera</taxon>
        <taxon>Endopterygota</taxon>
        <taxon>Diptera</taxon>
        <taxon>Nematocera</taxon>
        <taxon>Culicoidea</taxon>
        <taxon>Culicidae</taxon>
        <taxon>Anophelinae</taxon>
        <taxon>Anopheles</taxon>
    </lineage>
</organism>
<reference evidence="2" key="2">
    <citation type="submission" date="2020-05" db="UniProtKB">
        <authorList>
            <consortium name="EnsemblMetazoa"/>
        </authorList>
    </citation>
    <scope>IDENTIFICATION</scope>
    <source>
        <strain evidence="2">Ngousso</strain>
    </source>
</reference>
<keyword evidence="3" id="KW-1185">Reference proteome</keyword>
<evidence type="ECO:0000313" key="2">
    <source>
        <dbReference type="EnsemblMetazoa" id="ACON012725-PA"/>
    </source>
</evidence>
<reference key="1">
    <citation type="journal article" date="2019" name="Genes (Basel)">
        <title>A High-Quality De novo Genome Assembly from a Single Mosquito Using PacBio Sequencing.</title>
        <authorList>
            <person name="Kingan S.B."/>
            <person name="Heaton H."/>
            <person name="Cudini J."/>
            <person name="Lambert C.C."/>
            <person name="Baybayan P."/>
            <person name="Galvin B.D."/>
            <person name="Durbin R."/>
            <person name="Korlach J."/>
            <person name="Lawniczak M.K.N."/>
        </authorList>
    </citation>
    <scope>NUCLEOTIDE SEQUENCE [LARGE SCALE GENOMIC DNA]</scope>
    <source>
        <strain>Mali-NIH</strain>
    </source>
</reference>
<feature type="region of interest" description="Disordered" evidence="1">
    <location>
        <begin position="139"/>
        <end position="201"/>
    </location>
</feature>
<sequence>MSNVSYPGAVSGTSGIATTTAVARTITTVATAATCGTSTWPTSTMVASTVQSATALRPAVPLYQEHSNGAPRKVMGLCGPHINTNHTTDSATVASAVKHSATSTAAVQRSATATAAVQRNAIVASPIRRTSAVASPVHYDNQPVPAVSPVSSTSKNRSGVIRRSKAASPLRSTATHLGTASNRADPVSTPPRATVTATDYP</sequence>
<accession>A0A6E8W845</accession>
<feature type="compositionally biased region" description="Low complexity" evidence="1">
    <location>
        <begin position="143"/>
        <end position="152"/>
    </location>
</feature>